<keyword evidence="3 9" id="KW-0963">Cytoplasm</keyword>
<keyword evidence="4 9" id="KW-0489">Methyltransferase</keyword>
<dbReference type="GO" id="GO:0003908">
    <property type="term" value="F:methylated-DNA-[protein]-cysteine S-methyltransferase activity"/>
    <property type="evidence" value="ECO:0007669"/>
    <property type="project" value="UniProtKB-UniRule"/>
</dbReference>
<dbReference type="GO" id="GO:0032259">
    <property type="term" value="P:methylation"/>
    <property type="evidence" value="ECO:0007669"/>
    <property type="project" value="UniProtKB-KW"/>
</dbReference>
<dbReference type="InterPro" id="IPR014048">
    <property type="entry name" value="MethylDNA_cys_MeTrfase_DNA-bd"/>
</dbReference>
<keyword evidence="5 9" id="KW-0808">Transferase</keyword>
<dbReference type="InterPro" id="IPR036217">
    <property type="entry name" value="MethylDNA_cys_MeTrfase_DNAb"/>
</dbReference>
<dbReference type="NCBIfam" id="TIGR00589">
    <property type="entry name" value="ogt"/>
    <property type="match status" value="1"/>
</dbReference>
<reference evidence="12" key="2">
    <citation type="submission" date="2023-04" db="EMBL/GenBank/DDBJ databases">
        <authorList>
            <person name="Beletskiy A.V."/>
            <person name="Mardanov A.V."/>
            <person name="Ravin N.V."/>
        </authorList>
    </citation>
    <scope>NUCLEOTIDE SEQUENCE</scope>
    <source>
        <strain evidence="12">GKL-01</strain>
    </source>
</reference>
<dbReference type="PROSITE" id="PS00374">
    <property type="entry name" value="MGMT"/>
    <property type="match status" value="1"/>
</dbReference>
<reference evidence="12" key="1">
    <citation type="journal article" date="2023" name="Int. J. Mol. Sci.">
        <title>Metagenomics Revealed a New Genus 'Candidatus Thiocaldithrix dubininis' gen. nov., sp. nov. and a New Species 'Candidatus Thiothrix putei' sp. nov. in the Family Thiotrichaceae, Some Members of Which Have Traits of Both Na+- and H+-Motive Energetics.</title>
        <authorList>
            <person name="Ravin N.V."/>
            <person name="Muntyan M.S."/>
            <person name="Smolyakov D.D."/>
            <person name="Rudenko T.S."/>
            <person name="Beletsky A.V."/>
            <person name="Mardanov A.V."/>
            <person name="Grabovich M.Y."/>
        </authorList>
    </citation>
    <scope>NUCLEOTIDE SEQUENCE</scope>
    <source>
        <strain evidence="12">GKL-01</strain>
    </source>
</reference>
<comment type="subcellular location">
    <subcellularLocation>
        <location evidence="9">Cytoplasm</location>
    </subcellularLocation>
</comment>
<keyword evidence="7 9" id="KW-0234">DNA repair</keyword>
<keyword evidence="6 9" id="KW-0227">DNA damage</keyword>
<dbReference type="GO" id="GO:0005737">
    <property type="term" value="C:cytoplasm"/>
    <property type="evidence" value="ECO:0007669"/>
    <property type="project" value="UniProtKB-SubCell"/>
</dbReference>
<dbReference type="SUPFAM" id="SSF53155">
    <property type="entry name" value="Methylated DNA-protein cysteine methyltransferase domain"/>
    <property type="match status" value="1"/>
</dbReference>
<evidence type="ECO:0000256" key="6">
    <source>
        <dbReference type="ARBA" id="ARBA00022763"/>
    </source>
</evidence>
<dbReference type="Proteomes" id="UP001300672">
    <property type="component" value="Chromosome"/>
</dbReference>
<evidence type="ECO:0000256" key="1">
    <source>
        <dbReference type="ARBA" id="ARBA00001286"/>
    </source>
</evidence>
<gene>
    <name evidence="12" type="ORF">QJT80_04070</name>
</gene>
<dbReference type="EC" id="2.1.1.63" evidence="9"/>
<proteinExistence type="inferred from homology"/>
<accession>A0AA95KL80</accession>
<dbReference type="InterPro" id="IPR023546">
    <property type="entry name" value="MGMT"/>
</dbReference>
<dbReference type="GO" id="GO:0006307">
    <property type="term" value="P:DNA alkylation repair"/>
    <property type="evidence" value="ECO:0007669"/>
    <property type="project" value="UniProtKB-UniRule"/>
</dbReference>
<comment type="miscellaneous">
    <text evidence="9">This enzyme catalyzes only one turnover and therefore is not strictly catalytic. According to one definition, an enzyme is a biocatalyst that acts repeatedly and over many reaction cycles.</text>
</comment>
<name>A0AA95KL80_9GAMM</name>
<dbReference type="Pfam" id="PF01035">
    <property type="entry name" value="DNA_binding_1"/>
    <property type="match status" value="1"/>
</dbReference>
<dbReference type="InterPro" id="IPR008332">
    <property type="entry name" value="MethylG_MeTrfase_N"/>
</dbReference>
<sequence>MQYLETQTPLGTIIIAANPQGLAGVWFNGQKHFAGIAADWCKEDSALLREAEQQLQAYLQGRLTQFNLPLAPQGTAFQQHVWQALQPLAYGTTCSYGALAAAIGKPQAVRAMAAAIGKNPLSIIIPCHRVVGSQGQLTGYAGGLARKQWLLGLEKGKNT</sequence>
<dbReference type="InterPro" id="IPR036631">
    <property type="entry name" value="MGMT_N_sf"/>
</dbReference>
<feature type="active site" description="Nucleophile; methyl group acceptor" evidence="9">
    <location>
        <position position="127"/>
    </location>
</feature>
<evidence type="ECO:0000259" key="10">
    <source>
        <dbReference type="Pfam" id="PF01035"/>
    </source>
</evidence>
<dbReference type="Pfam" id="PF02870">
    <property type="entry name" value="Methyltransf_1N"/>
    <property type="match status" value="1"/>
</dbReference>
<comment type="catalytic activity">
    <reaction evidence="8 9">
        <text>a 6-O-methyl-2'-deoxyguanosine in DNA + L-cysteinyl-[protein] = S-methyl-L-cysteinyl-[protein] + a 2'-deoxyguanosine in DNA</text>
        <dbReference type="Rhea" id="RHEA:24000"/>
        <dbReference type="Rhea" id="RHEA-COMP:10131"/>
        <dbReference type="Rhea" id="RHEA-COMP:10132"/>
        <dbReference type="Rhea" id="RHEA-COMP:11367"/>
        <dbReference type="Rhea" id="RHEA-COMP:11368"/>
        <dbReference type="ChEBI" id="CHEBI:29950"/>
        <dbReference type="ChEBI" id="CHEBI:82612"/>
        <dbReference type="ChEBI" id="CHEBI:85445"/>
        <dbReference type="ChEBI" id="CHEBI:85448"/>
        <dbReference type="EC" id="2.1.1.63"/>
    </reaction>
</comment>
<dbReference type="Gene3D" id="3.30.160.70">
    <property type="entry name" value="Methylated DNA-protein cysteine methyltransferase domain"/>
    <property type="match status" value="1"/>
</dbReference>
<evidence type="ECO:0000256" key="3">
    <source>
        <dbReference type="ARBA" id="ARBA00022490"/>
    </source>
</evidence>
<feature type="domain" description="Methylguanine DNA methyltransferase ribonuclease-like" evidence="11">
    <location>
        <begin position="6"/>
        <end position="72"/>
    </location>
</feature>
<dbReference type="AlphaFoldDB" id="A0AA95KL80"/>
<dbReference type="EMBL" id="CP124755">
    <property type="protein sequence ID" value="WGZ91653.1"/>
    <property type="molecule type" value="Genomic_DNA"/>
</dbReference>
<evidence type="ECO:0000256" key="8">
    <source>
        <dbReference type="ARBA" id="ARBA00049348"/>
    </source>
</evidence>
<evidence type="ECO:0000259" key="11">
    <source>
        <dbReference type="Pfam" id="PF02870"/>
    </source>
</evidence>
<evidence type="ECO:0000256" key="7">
    <source>
        <dbReference type="ARBA" id="ARBA00023204"/>
    </source>
</evidence>
<dbReference type="KEGG" id="tdu:QJT80_04070"/>
<dbReference type="SUPFAM" id="SSF46767">
    <property type="entry name" value="Methylated DNA-protein cysteine methyltransferase, C-terminal domain"/>
    <property type="match status" value="1"/>
</dbReference>
<dbReference type="Gene3D" id="1.10.10.10">
    <property type="entry name" value="Winged helix-like DNA-binding domain superfamily/Winged helix DNA-binding domain"/>
    <property type="match status" value="1"/>
</dbReference>
<feature type="domain" description="Methylated-DNA-[protein]-cysteine S-methyltransferase DNA binding" evidence="10">
    <location>
        <begin position="76"/>
        <end position="155"/>
    </location>
</feature>
<evidence type="ECO:0000256" key="4">
    <source>
        <dbReference type="ARBA" id="ARBA00022603"/>
    </source>
</evidence>
<dbReference type="InterPro" id="IPR036388">
    <property type="entry name" value="WH-like_DNA-bd_sf"/>
</dbReference>
<evidence type="ECO:0000256" key="2">
    <source>
        <dbReference type="ARBA" id="ARBA00008711"/>
    </source>
</evidence>
<organism evidence="12">
    <name type="scientific">Candidatus Thiocaldithrix dubininis</name>
    <dbReference type="NCBI Taxonomy" id="3080823"/>
    <lineage>
        <taxon>Bacteria</taxon>
        <taxon>Pseudomonadati</taxon>
        <taxon>Pseudomonadota</taxon>
        <taxon>Gammaproteobacteria</taxon>
        <taxon>Thiotrichales</taxon>
        <taxon>Thiotrichaceae</taxon>
        <taxon>Candidatus Thiocaldithrix</taxon>
    </lineage>
</organism>
<protein>
    <recommendedName>
        <fullName evidence="9">Methylated-DNA--protein-cysteine methyltransferase</fullName>
        <ecNumber evidence="9">2.1.1.63</ecNumber>
    </recommendedName>
    <alternativeName>
        <fullName evidence="9">6-O-methylguanine-DNA methyltransferase</fullName>
        <shortName evidence="9">MGMT</shortName>
    </alternativeName>
    <alternativeName>
        <fullName evidence="9">O-6-methylguanine-DNA-alkyltransferase</fullName>
    </alternativeName>
</protein>
<comment type="function">
    <text evidence="9">Involved in the cellular defense against the biological effects of O6-methylguanine (O6-MeG) and O4-methylthymine (O4-MeT) in DNA. Repairs the methylated nucleobase in DNA by stoichiometrically transferring the methyl group to a cysteine residue in the enzyme. This is a suicide reaction: the enzyme is irreversibly inactivated.</text>
</comment>
<evidence type="ECO:0000313" key="12">
    <source>
        <dbReference type="EMBL" id="WGZ91653.1"/>
    </source>
</evidence>
<comment type="similarity">
    <text evidence="2 9">Belongs to the MGMT family.</text>
</comment>
<dbReference type="FunFam" id="1.10.10.10:FF:000214">
    <property type="entry name" value="Methylated-DNA--protein-cysteine methyltransferase"/>
    <property type="match status" value="1"/>
</dbReference>
<dbReference type="CDD" id="cd06445">
    <property type="entry name" value="ATase"/>
    <property type="match status" value="1"/>
</dbReference>
<dbReference type="HAMAP" id="MF_00772">
    <property type="entry name" value="OGT"/>
    <property type="match status" value="1"/>
</dbReference>
<evidence type="ECO:0000256" key="9">
    <source>
        <dbReference type="HAMAP-Rule" id="MF_00772"/>
    </source>
</evidence>
<dbReference type="PANTHER" id="PTHR10815:SF5">
    <property type="entry name" value="METHYLATED-DNA--PROTEIN-CYSTEINE METHYLTRANSFERASE"/>
    <property type="match status" value="1"/>
</dbReference>
<comment type="catalytic activity">
    <reaction evidence="1 9">
        <text>a 4-O-methyl-thymidine in DNA + L-cysteinyl-[protein] = a thymidine in DNA + S-methyl-L-cysteinyl-[protein]</text>
        <dbReference type="Rhea" id="RHEA:53428"/>
        <dbReference type="Rhea" id="RHEA-COMP:10131"/>
        <dbReference type="Rhea" id="RHEA-COMP:10132"/>
        <dbReference type="Rhea" id="RHEA-COMP:13555"/>
        <dbReference type="Rhea" id="RHEA-COMP:13556"/>
        <dbReference type="ChEBI" id="CHEBI:29950"/>
        <dbReference type="ChEBI" id="CHEBI:82612"/>
        <dbReference type="ChEBI" id="CHEBI:137386"/>
        <dbReference type="ChEBI" id="CHEBI:137387"/>
        <dbReference type="EC" id="2.1.1.63"/>
    </reaction>
</comment>
<dbReference type="PANTHER" id="PTHR10815">
    <property type="entry name" value="METHYLATED-DNA--PROTEIN-CYSTEINE METHYLTRANSFERASE"/>
    <property type="match status" value="1"/>
</dbReference>
<dbReference type="InterPro" id="IPR001497">
    <property type="entry name" value="MethylDNA_cys_MeTrfase_AS"/>
</dbReference>
<evidence type="ECO:0000256" key="5">
    <source>
        <dbReference type="ARBA" id="ARBA00022679"/>
    </source>
</evidence>